<organism evidence="1">
    <name type="scientific">Anguilla anguilla</name>
    <name type="common">European freshwater eel</name>
    <name type="synonym">Muraena anguilla</name>
    <dbReference type="NCBI Taxonomy" id="7936"/>
    <lineage>
        <taxon>Eukaryota</taxon>
        <taxon>Metazoa</taxon>
        <taxon>Chordata</taxon>
        <taxon>Craniata</taxon>
        <taxon>Vertebrata</taxon>
        <taxon>Euteleostomi</taxon>
        <taxon>Actinopterygii</taxon>
        <taxon>Neopterygii</taxon>
        <taxon>Teleostei</taxon>
        <taxon>Anguilliformes</taxon>
        <taxon>Anguillidae</taxon>
        <taxon>Anguilla</taxon>
    </lineage>
</organism>
<dbReference type="EMBL" id="GBXM01000282">
    <property type="protein sequence ID" value="JAI08296.1"/>
    <property type="molecule type" value="Transcribed_RNA"/>
</dbReference>
<name>A0A0E9Y2B1_ANGAN</name>
<protein>
    <submittedName>
        <fullName evidence="1">Uncharacterized protein</fullName>
    </submittedName>
</protein>
<sequence length="18" mass="2282">MKRLLRTQNFKDYLEPQT</sequence>
<proteinExistence type="predicted"/>
<reference evidence="1" key="2">
    <citation type="journal article" date="2015" name="Fish Shellfish Immunol.">
        <title>Early steps in the European eel (Anguilla anguilla)-Vibrio vulnificus interaction in the gills: Role of the RtxA13 toxin.</title>
        <authorList>
            <person name="Callol A."/>
            <person name="Pajuelo D."/>
            <person name="Ebbesson L."/>
            <person name="Teles M."/>
            <person name="MacKenzie S."/>
            <person name="Amaro C."/>
        </authorList>
    </citation>
    <scope>NUCLEOTIDE SEQUENCE</scope>
</reference>
<dbReference type="AlphaFoldDB" id="A0A0E9Y2B1"/>
<evidence type="ECO:0000313" key="1">
    <source>
        <dbReference type="EMBL" id="JAI08296.1"/>
    </source>
</evidence>
<accession>A0A0E9Y2B1</accession>
<reference evidence="1" key="1">
    <citation type="submission" date="2014-11" db="EMBL/GenBank/DDBJ databases">
        <authorList>
            <person name="Amaro Gonzalez C."/>
        </authorList>
    </citation>
    <scope>NUCLEOTIDE SEQUENCE</scope>
</reference>